<keyword evidence="1" id="KW-0479">Metal-binding</keyword>
<dbReference type="SUPFAM" id="SSF57845">
    <property type="entry name" value="B-box zinc-binding domain"/>
    <property type="match status" value="1"/>
</dbReference>
<dbReference type="PANTHER" id="PTHR25462:SF296">
    <property type="entry name" value="MEIOTIC P26, ISOFORM F"/>
    <property type="match status" value="1"/>
</dbReference>
<keyword evidence="1" id="KW-0863">Zinc-finger</keyword>
<dbReference type="Gene3D" id="3.30.160.60">
    <property type="entry name" value="Classic Zinc Finger"/>
    <property type="match status" value="1"/>
</dbReference>
<keyword evidence="1" id="KW-0862">Zinc</keyword>
<keyword evidence="2" id="KW-0175">Coiled coil</keyword>
<keyword evidence="5" id="KW-1185">Reference proteome</keyword>
<dbReference type="CDD" id="cd19757">
    <property type="entry name" value="Bbox1"/>
    <property type="match status" value="1"/>
</dbReference>
<name>A0A6J7ZTS0_MYTCO</name>
<evidence type="ECO:0000313" key="4">
    <source>
        <dbReference type="EMBL" id="CAC5356960.1"/>
    </source>
</evidence>
<proteinExistence type="predicted"/>
<dbReference type="EMBL" id="CACVKT020000197">
    <property type="protein sequence ID" value="CAC5356960.1"/>
    <property type="molecule type" value="Genomic_DNA"/>
</dbReference>
<evidence type="ECO:0000256" key="2">
    <source>
        <dbReference type="SAM" id="Coils"/>
    </source>
</evidence>
<dbReference type="InterPro" id="IPR011042">
    <property type="entry name" value="6-blade_b-propeller_TolB-like"/>
</dbReference>
<dbReference type="InterPro" id="IPR047153">
    <property type="entry name" value="TRIM45/56/19-like"/>
</dbReference>
<reference evidence="4 5" key="1">
    <citation type="submission" date="2020-06" db="EMBL/GenBank/DDBJ databases">
        <authorList>
            <person name="Li R."/>
            <person name="Bekaert M."/>
        </authorList>
    </citation>
    <scope>NUCLEOTIDE SEQUENCE [LARGE SCALE GENOMIC DNA]</scope>
    <source>
        <strain evidence="5">wild</strain>
    </source>
</reference>
<evidence type="ECO:0000256" key="1">
    <source>
        <dbReference type="PROSITE-ProRule" id="PRU00024"/>
    </source>
</evidence>
<dbReference type="Gene3D" id="2.120.10.30">
    <property type="entry name" value="TolB, C-terminal domain"/>
    <property type="match status" value="1"/>
</dbReference>
<sequence>MTSRSADICTLCTDDGISNNAITWCTECEVFLCTDCEKHHKRSKASKEHSTMRTVDYRNLPQFMQETSNRCKDHDKKYELYCSFHSCPCCIQCIASKHQKCQDLKPLDDILKDFKSSAAVPLLKKDLTDLRESFKEVMRHLRDKIKTIDIQKSKCIQEVRTTRKLLNNYFDKLEREILDDLESQHSKLASDMQALVQQMENRAKRVHQMQEDFSTMTKYATELQTYIGLREIEKTTSQEAKYLDELESGCQLNDMEITVSSTVKSVLQDVKSLGNISVKLLTKSFQTKTGRKDQAQHLVPMVHGIEQIKPSLLNSLSVPNGESLKLITSQMLPDGTLLLFHYKKNSMIQYNSDGTFMKELMTFKEQPYDVCFVKDNTVAVTLYRATKVLLVDVEKNKLIKTIKLAHDCYGVSSDGEVMVISHKEARKIIILNLKDMSEEILEGIRVHRISLFKGYIYGTYYYEDRVDCYRITGELLWTFTHEDIYQPEGIAVDMNGFVYITSCGKDRIVVLSSDGKTSRTVLCKEDGILEPYAIDINKELGTMLVACCVDKKGSAFIFKI</sequence>
<dbReference type="Pfam" id="PF22586">
    <property type="entry name" value="ANCHR-like_BBOX"/>
    <property type="match status" value="1"/>
</dbReference>
<evidence type="ECO:0000259" key="3">
    <source>
        <dbReference type="PROSITE" id="PS50119"/>
    </source>
</evidence>
<dbReference type="InterPro" id="IPR000315">
    <property type="entry name" value="Znf_B-box"/>
</dbReference>
<protein>
    <recommendedName>
        <fullName evidence="3">B box-type domain-containing protein</fullName>
    </recommendedName>
</protein>
<dbReference type="SUPFAM" id="SSF101898">
    <property type="entry name" value="NHL repeat"/>
    <property type="match status" value="1"/>
</dbReference>
<feature type="coiled-coil region" evidence="2">
    <location>
        <begin position="156"/>
        <end position="212"/>
    </location>
</feature>
<dbReference type="GO" id="GO:0008270">
    <property type="term" value="F:zinc ion binding"/>
    <property type="evidence" value="ECO:0007669"/>
    <property type="project" value="UniProtKB-KW"/>
</dbReference>
<accession>A0A6J7ZTS0</accession>
<gene>
    <name evidence="4" type="ORF">MCOR_877</name>
</gene>
<feature type="domain" description="B box-type" evidence="3">
    <location>
        <begin position="4"/>
        <end position="54"/>
    </location>
</feature>
<dbReference type="PANTHER" id="PTHR25462">
    <property type="entry name" value="BONUS, ISOFORM C-RELATED"/>
    <property type="match status" value="1"/>
</dbReference>
<dbReference type="AlphaFoldDB" id="A0A6J7ZTS0"/>
<organism evidence="4 5">
    <name type="scientific">Mytilus coruscus</name>
    <name type="common">Sea mussel</name>
    <dbReference type="NCBI Taxonomy" id="42192"/>
    <lineage>
        <taxon>Eukaryota</taxon>
        <taxon>Metazoa</taxon>
        <taxon>Spiralia</taxon>
        <taxon>Lophotrochozoa</taxon>
        <taxon>Mollusca</taxon>
        <taxon>Bivalvia</taxon>
        <taxon>Autobranchia</taxon>
        <taxon>Pteriomorphia</taxon>
        <taxon>Mytilida</taxon>
        <taxon>Mytiloidea</taxon>
        <taxon>Mytilidae</taxon>
        <taxon>Mytilinae</taxon>
        <taxon>Mytilus</taxon>
    </lineage>
</organism>
<dbReference type="OrthoDB" id="6053863at2759"/>
<evidence type="ECO:0000313" key="5">
    <source>
        <dbReference type="Proteomes" id="UP000507470"/>
    </source>
</evidence>
<dbReference type="PROSITE" id="PS50119">
    <property type="entry name" value="ZF_BBOX"/>
    <property type="match status" value="1"/>
</dbReference>
<dbReference type="Proteomes" id="UP000507470">
    <property type="component" value="Unassembled WGS sequence"/>
</dbReference>